<protein>
    <submittedName>
        <fullName evidence="4">Uncharacterized protein</fullName>
    </submittedName>
</protein>
<dbReference type="PROSITE" id="PS50005">
    <property type="entry name" value="TPR"/>
    <property type="match status" value="1"/>
</dbReference>
<evidence type="ECO:0000256" key="3">
    <source>
        <dbReference type="SAM" id="SignalP"/>
    </source>
</evidence>
<feature type="compositionally biased region" description="Polar residues" evidence="2">
    <location>
        <begin position="342"/>
        <end position="353"/>
    </location>
</feature>
<feature type="chain" id="PRO_5022169751" evidence="3">
    <location>
        <begin position="23"/>
        <end position="460"/>
    </location>
</feature>
<dbReference type="OrthoDB" id="208058at2"/>
<accession>A0A517PMQ9</accession>
<sequence length="460" mass="51006" precursor="true">MRYFLILSAACLLSGFAIPGWAQNRHHGAHGHHHSHHGHSHSYPRYYGRNWASPGWSVSGNNGSVYFNFAFPGNTYYGNPWGPYFYNRFGYYSTDAFVASNPVLFSNGYSLNGMYPILPGQGFSPPTVYPYSNVPGTLPLTNPGTVSNQPLNNAVQQDLQRWTDPDYLPEPSRKIQKYIVPSTRHARELSLRNQVKGDEYFQKLDYRRAYERYKFAASLAKDLATPHFKKGYALLALKQYDRAAYEFKQGLALDPSWPVTGESLSELFGPDNAIARDSLVHQVADWVKEDIRDPERLFVFGVVLHFNGQAEQAHDVFETAARLAGRGDHFLAFLDPKVQQAGQQVVPQKNQASGGHIVNPANTRPPAFESKKSEPQLQTQPLGPRRSAPISGTLPPPPAVKQQPARKESGNKTTAPKPLPEINNLGLPPLPQAEDTPGAPLIPAPEPATSQQTPLLIPPK</sequence>
<evidence type="ECO:0000313" key="4">
    <source>
        <dbReference type="EMBL" id="QDT20677.1"/>
    </source>
</evidence>
<feature type="region of interest" description="Disordered" evidence="2">
    <location>
        <begin position="342"/>
        <end position="460"/>
    </location>
</feature>
<dbReference type="SUPFAM" id="SSF48452">
    <property type="entry name" value="TPR-like"/>
    <property type="match status" value="1"/>
</dbReference>
<dbReference type="RefSeq" id="WP_145183828.1">
    <property type="nucleotide sequence ID" value="NZ_CP036266.1"/>
</dbReference>
<keyword evidence="5" id="KW-1185">Reference proteome</keyword>
<evidence type="ECO:0000256" key="1">
    <source>
        <dbReference type="PROSITE-ProRule" id="PRU00339"/>
    </source>
</evidence>
<keyword evidence="3" id="KW-0732">Signal</keyword>
<feature type="repeat" description="TPR" evidence="1">
    <location>
        <begin position="224"/>
        <end position="257"/>
    </location>
</feature>
<dbReference type="AlphaFoldDB" id="A0A517PMQ9"/>
<keyword evidence="1" id="KW-0802">TPR repeat</keyword>
<organism evidence="4 5">
    <name type="scientific">Gimesia chilikensis</name>
    <dbReference type="NCBI Taxonomy" id="2605989"/>
    <lineage>
        <taxon>Bacteria</taxon>
        <taxon>Pseudomonadati</taxon>
        <taxon>Planctomycetota</taxon>
        <taxon>Planctomycetia</taxon>
        <taxon>Planctomycetales</taxon>
        <taxon>Planctomycetaceae</taxon>
        <taxon>Gimesia</taxon>
    </lineage>
</organism>
<gene>
    <name evidence="4" type="ORF">HG66A1_24660</name>
</gene>
<name>A0A517PMQ9_9PLAN</name>
<feature type="signal peptide" evidence="3">
    <location>
        <begin position="1"/>
        <end position="22"/>
    </location>
</feature>
<dbReference type="Proteomes" id="UP000320421">
    <property type="component" value="Chromosome"/>
</dbReference>
<reference evidence="4 5" key="1">
    <citation type="submission" date="2019-02" db="EMBL/GenBank/DDBJ databases">
        <title>Deep-cultivation of Planctomycetes and their phenomic and genomic characterization uncovers novel biology.</title>
        <authorList>
            <person name="Wiegand S."/>
            <person name="Jogler M."/>
            <person name="Boedeker C."/>
            <person name="Pinto D."/>
            <person name="Vollmers J."/>
            <person name="Rivas-Marin E."/>
            <person name="Kohn T."/>
            <person name="Peeters S.H."/>
            <person name="Heuer A."/>
            <person name="Rast P."/>
            <person name="Oberbeckmann S."/>
            <person name="Bunk B."/>
            <person name="Jeske O."/>
            <person name="Meyerdierks A."/>
            <person name="Storesund J.E."/>
            <person name="Kallscheuer N."/>
            <person name="Luecker S."/>
            <person name="Lage O.M."/>
            <person name="Pohl T."/>
            <person name="Merkel B.J."/>
            <person name="Hornburger P."/>
            <person name="Mueller R.-W."/>
            <person name="Bruemmer F."/>
            <person name="Labrenz M."/>
            <person name="Spormann A.M."/>
            <person name="Op den Camp H."/>
            <person name="Overmann J."/>
            <person name="Amann R."/>
            <person name="Jetten M.S.M."/>
            <person name="Mascher T."/>
            <person name="Medema M.H."/>
            <person name="Devos D.P."/>
            <person name="Kaster A.-K."/>
            <person name="Ovreas L."/>
            <person name="Rohde M."/>
            <person name="Galperin M.Y."/>
            <person name="Jogler C."/>
        </authorList>
    </citation>
    <scope>NUCLEOTIDE SEQUENCE [LARGE SCALE GENOMIC DNA]</scope>
    <source>
        <strain evidence="4 5">HG66A1</strain>
    </source>
</reference>
<dbReference type="EMBL" id="CP036266">
    <property type="protein sequence ID" value="QDT20677.1"/>
    <property type="molecule type" value="Genomic_DNA"/>
</dbReference>
<evidence type="ECO:0000256" key="2">
    <source>
        <dbReference type="SAM" id="MobiDB-lite"/>
    </source>
</evidence>
<proteinExistence type="predicted"/>
<dbReference type="Gene3D" id="1.25.40.10">
    <property type="entry name" value="Tetratricopeptide repeat domain"/>
    <property type="match status" value="1"/>
</dbReference>
<dbReference type="InterPro" id="IPR011990">
    <property type="entry name" value="TPR-like_helical_dom_sf"/>
</dbReference>
<evidence type="ECO:0000313" key="5">
    <source>
        <dbReference type="Proteomes" id="UP000320421"/>
    </source>
</evidence>
<dbReference type="InterPro" id="IPR019734">
    <property type="entry name" value="TPR_rpt"/>
</dbReference>